<dbReference type="SUPFAM" id="SSF46894">
    <property type="entry name" value="C-terminal effector domain of the bipartite response regulators"/>
    <property type="match status" value="1"/>
</dbReference>
<dbReference type="InterPro" id="IPR036388">
    <property type="entry name" value="WH-like_DNA-bd_sf"/>
</dbReference>
<dbReference type="EMBL" id="JBHRZH010000033">
    <property type="protein sequence ID" value="MFC3764837.1"/>
    <property type="molecule type" value="Genomic_DNA"/>
</dbReference>
<dbReference type="InterPro" id="IPR005158">
    <property type="entry name" value="BTAD"/>
</dbReference>
<dbReference type="InterPro" id="IPR027417">
    <property type="entry name" value="P-loop_NTPase"/>
</dbReference>
<accession>A0ABV7YIG2</accession>
<name>A0ABV7YIG2_9ACTN</name>
<dbReference type="Gene3D" id="1.10.10.10">
    <property type="entry name" value="Winged helix-like DNA-binding domain superfamily/Winged helix DNA-binding domain"/>
    <property type="match status" value="1"/>
</dbReference>
<dbReference type="RefSeq" id="WP_205121519.1">
    <property type="nucleotide sequence ID" value="NZ_JAFBCM010000001.1"/>
</dbReference>
<evidence type="ECO:0000259" key="2">
    <source>
        <dbReference type="SMART" id="SM01043"/>
    </source>
</evidence>
<dbReference type="Proteomes" id="UP001595699">
    <property type="component" value="Unassembled WGS sequence"/>
</dbReference>
<dbReference type="Gene3D" id="1.25.40.10">
    <property type="entry name" value="Tetratricopeptide repeat domain"/>
    <property type="match status" value="4"/>
</dbReference>
<gene>
    <name evidence="3" type="ORF">ACFOUW_28635</name>
</gene>
<evidence type="ECO:0000313" key="4">
    <source>
        <dbReference type="Proteomes" id="UP001595699"/>
    </source>
</evidence>
<protein>
    <submittedName>
        <fullName evidence="3">BTAD domain-containing putative transcriptional regulator</fullName>
    </submittedName>
</protein>
<dbReference type="SMART" id="SM00028">
    <property type="entry name" value="TPR"/>
    <property type="match status" value="3"/>
</dbReference>
<dbReference type="InterPro" id="IPR016032">
    <property type="entry name" value="Sig_transdc_resp-reg_C-effctor"/>
</dbReference>
<dbReference type="SMART" id="SM01043">
    <property type="entry name" value="BTAD"/>
    <property type="match status" value="1"/>
</dbReference>
<comment type="caution">
    <text evidence="3">The sequence shown here is derived from an EMBL/GenBank/DDBJ whole genome shotgun (WGS) entry which is preliminary data.</text>
</comment>
<dbReference type="Pfam" id="PF13424">
    <property type="entry name" value="TPR_12"/>
    <property type="match status" value="1"/>
</dbReference>
<dbReference type="Pfam" id="PF25873">
    <property type="entry name" value="WHD_MalT"/>
    <property type="match status" value="1"/>
</dbReference>
<dbReference type="SUPFAM" id="SSF52540">
    <property type="entry name" value="P-loop containing nucleoside triphosphate hydrolases"/>
    <property type="match status" value="1"/>
</dbReference>
<dbReference type="SUPFAM" id="SSF48452">
    <property type="entry name" value="TPR-like"/>
    <property type="match status" value="3"/>
</dbReference>
<feature type="region of interest" description="Disordered" evidence="1">
    <location>
        <begin position="1"/>
        <end position="21"/>
    </location>
</feature>
<sequence length="1109" mass="118938">MSGGDGRRSAGKAVPRAVPQGTIPRQRLTELLDEGARRRLVTITADAGFGKSTLLASWADDRPCAWYTLTAADRPLAAMVAGLVDALRLRVPALSPAVAAARDTHRGPDADAEQPMRALAYAELLADVLQRELADDLVLVLDDLHEITADDPAAKLVEGLVRVAPPLLHIVCASRTQVPFGIDRLRGRGQVLEIDAQTLVFTADETGEVLRAVLGSDGAKEVAATIHTAVQGWPAAVRLAGEALRTVGPGERKARLRRALRPGAPVYDYLAEEVFAGEPTNVRRFLSVAAILPRVDADLCEHLGLDRAIDVLDALDARGLFLSGSETEGYQLNPLVRDFALTRMPLPAEEREGVTERAGRWYADAGEHRDALSCLTELDDAAPVAALLRESGHVMIAQGAAEAVIAAVGKIPDALRDAEMDQLEGEARQMLGDWQGAQLCFGRVIAPTGPIPVSLARRAGLIYHLRGHLDEAMDMYSRGALDGSDDHEEALLQAWWAAAHWMRGDIEECRKRGAIAFAKARSLGDDRALAAAYTVLGMLAGFDSDPRAHAAHYLHALDHAERAGDVLQSIRIRVNRGSHHNSEANYARAIAELDVAIRLADLAGFGAFRALALSNRGEALLGLGRLDEAIKELEASRALYQRLESRLVAQPLTILGEVYRERGDLAMARACYEESISIGNDIGDVQSLVPALAGLARVLVEEEPERAADLAALARRAVAYGPVLGHSVALLSLGWVTLHHGDPEAAIETADEAAAVCRRRRDRAGLAAALELKAAAVGHSGAAVGDPSEQLLLEALSIRREIGDPLGEARLELMLASHAAGSSAARELAESAHQRFLACGATRHAATAQLIAERSGPPAVEVECLGGFRVLRDGRAVALSEWPSRKARDLLKILVARRSHPVPRSQLLDLLWPGEDEGAVSPRLSVALSTVRAVLDPDKRYPADRFVGGDRSTVWLDDSVLAVDVEAFLRDAQAGLEALAAGRIAQSVLLLRAAEAAYAGDFLEEDVYQDWATGLRDEARALYIRVARALADRSVDIGEYDAAAGYLLRILQRDAYDERAHLALVSSYVASGAHGEARRAYRTYASRLGELGVEPAPFPGHTTRTGAVG</sequence>
<dbReference type="Pfam" id="PF03704">
    <property type="entry name" value="BTAD"/>
    <property type="match status" value="1"/>
</dbReference>
<keyword evidence="4" id="KW-1185">Reference proteome</keyword>
<dbReference type="InterPro" id="IPR059106">
    <property type="entry name" value="WHD_MalT"/>
</dbReference>
<dbReference type="InterPro" id="IPR019734">
    <property type="entry name" value="TPR_rpt"/>
</dbReference>
<evidence type="ECO:0000256" key="1">
    <source>
        <dbReference type="SAM" id="MobiDB-lite"/>
    </source>
</evidence>
<dbReference type="PANTHER" id="PTHR35807:SF2">
    <property type="entry name" value="TRANSCRIPTIONAL ACTIVATOR DOMAIN"/>
    <property type="match status" value="1"/>
</dbReference>
<dbReference type="PANTHER" id="PTHR35807">
    <property type="entry name" value="TRANSCRIPTIONAL REGULATOR REDD-RELATED"/>
    <property type="match status" value="1"/>
</dbReference>
<dbReference type="InterPro" id="IPR011990">
    <property type="entry name" value="TPR-like_helical_dom_sf"/>
</dbReference>
<feature type="domain" description="Bacterial transcriptional activator" evidence="2">
    <location>
        <begin position="963"/>
        <end position="1096"/>
    </location>
</feature>
<evidence type="ECO:0000313" key="3">
    <source>
        <dbReference type="EMBL" id="MFC3764837.1"/>
    </source>
</evidence>
<proteinExistence type="predicted"/>
<dbReference type="InterPro" id="IPR051677">
    <property type="entry name" value="AfsR-DnrI-RedD_regulator"/>
</dbReference>
<organism evidence="3 4">
    <name type="scientific">Tenggerimyces flavus</name>
    <dbReference type="NCBI Taxonomy" id="1708749"/>
    <lineage>
        <taxon>Bacteria</taxon>
        <taxon>Bacillati</taxon>
        <taxon>Actinomycetota</taxon>
        <taxon>Actinomycetes</taxon>
        <taxon>Propionibacteriales</taxon>
        <taxon>Nocardioidaceae</taxon>
        <taxon>Tenggerimyces</taxon>
    </lineage>
</organism>
<reference evidence="4" key="1">
    <citation type="journal article" date="2019" name="Int. J. Syst. Evol. Microbiol.">
        <title>The Global Catalogue of Microorganisms (GCM) 10K type strain sequencing project: providing services to taxonomists for standard genome sequencing and annotation.</title>
        <authorList>
            <consortium name="The Broad Institute Genomics Platform"/>
            <consortium name="The Broad Institute Genome Sequencing Center for Infectious Disease"/>
            <person name="Wu L."/>
            <person name="Ma J."/>
        </authorList>
    </citation>
    <scope>NUCLEOTIDE SEQUENCE [LARGE SCALE GENOMIC DNA]</scope>
    <source>
        <strain evidence="4">CGMCC 4.7241</strain>
    </source>
</reference>